<organism evidence="3 4">
    <name type="scientific">Streptomyces lonarensis</name>
    <dbReference type="NCBI Taxonomy" id="700599"/>
    <lineage>
        <taxon>Bacteria</taxon>
        <taxon>Bacillati</taxon>
        <taxon>Actinomycetota</taxon>
        <taxon>Actinomycetes</taxon>
        <taxon>Kitasatosporales</taxon>
        <taxon>Streptomycetaceae</taxon>
        <taxon>Streptomyces</taxon>
    </lineage>
</organism>
<feature type="region of interest" description="Disordered" evidence="2">
    <location>
        <begin position="88"/>
        <end position="121"/>
    </location>
</feature>
<feature type="region of interest" description="Disordered" evidence="2">
    <location>
        <begin position="151"/>
        <end position="173"/>
    </location>
</feature>
<comment type="caution">
    <text evidence="3">The sequence shown here is derived from an EMBL/GenBank/DDBJ whole genome shotgun (WGS) entry which is preliminary data.</text>
</comment>
<dbReference type="Gene3D" id="2.30.22.10">
    <property type="entry name" value="Head domain of nucleotide exchange factor GrpE"/>
    <property type="match status" value="1"/>
</dbReference>
<proteinExistence type="predicted"/>
<dbReference type="AlphaFoldDB" id="A0A7X6D4C8"/>
<evidence type="ECO:0000313" key="4">
    <source>
        <dbReference type="Proteomes" id="UP000578686"/>
    </source>
</evidence>
<reference evidence="3 4" key="1">
    <citation type="submission" date="2020-03" db="EMBL/GenBank/DDBJ databases">
        <title>Draft genome of Streptomyces sp. ventii, isolated from the Axial Seamount in the Pacific Ocean, and resequencing of the two type strains Streptomyces lonarensis strain NCL 716 and Streptomyces bohaiensis strain 11A07.</title>
        <authorList>
            <person name="Loughran R.M."/>
            <person name="Pfannmuller K.M."/>
            <person name="Wasson B.J."/>
            <person name="Deadmond M.C."/>
            <person name="Paddock B.E."/>
            <person name="Koyack M.J."/>
            <person name="Gallegos D.A."/>
            <person name="Mitchell E.A."/>
            <person name="Ushijima B."/>
            <person name="Saw J.H."/>
            <person name="Mcphail K.L."/>
            <person name="Videau P."/>
        </authorList>
    </citation>
    <scope>NUCLEOTIDE SEQUENCE [LARGE SCALE GENOMIC DNA]</scope>
    <source>
        <strain evidence="3 4">NCL716</strain>
    </source>
</reference>
<dbReference type="InterPro" id="IPR000740">
    <property type="entry name" value="GrpE"/>
</dbReference>
<dbReference type="Proteomes" id="UP000578686">
    <property type="component" value="Unassembled WGS sequence"/>
</dbReference>
<dbReference type="Pfam" id="PF01025">
    <property type="entry name" value="GrpE"/>
    <property type="match status" value="1"/>
</dbReference>
<dbReference type="GO" id="GO:0000774">
    <property type="term" value="F:adenyl-nucleotide exchange factor activity"/>
    <property type="evidence" value="ECO:0007669"/>
    <property type="project" value="InterPro"/>
</dbReference>
<protein>
    <submittedName>
        <fullName evidence="3">Nucleotide exchange factor GrpE</fullName>
    </submittedName>
</protein>
<keyword evidence="1" id="KW-0143">Chaperone</keyword>
<evidence type="ECO:0000256" key="2">
    <source>
        <dbReference type="SAM" id="MobiDB-lite"/>
    </source>
</evidence>
<dbReference type="RefSeq" id="WP_167973421.1">
    <property type="nucleotide sequence ID" value="NZ_BHZG01000457.1"/>
</dbReference>
<evidence type="ECO:0000313" key="3">
    <source>
        <dbReference type="EMBL" id="NJQ07968.1"/>
    </source>
</evidence>
<gene>
    <name evidence="3" type="primary">grpE</name>
    <name evidence="3" type="ORF">HCN56_20870</name>
</gene>
<accession>A0A7X6D4C8</accession>
<dbReference type="GO" id="GO:0042803">
    <property type="term" value="F:protein homodimerization activity"/>
    <property type="evidence" value="ECO:0007669"/>
    <property type="project" value="InterPro"/>
</dbReference>
<dbReference type="GO" id="GO:0051087">
    <property type="term" value="F:protein-folding chaperone binding"/>
    <property type="evidence" value="ECO:0007669"/>
    <property type="project" value="InterPro"/>
</dbReference>
<dbReference type="EMBL" id="JAAVJD010000222">
    <property type="protein sequence ID" value="NJQ07968.1"/>
    <property type="molecule type" value="Genomic_DNA"/>
</dbReference>
<name>A0A7X6D4C8_9ACTN</name>
<keyword evidence="4" id="KW-1185">Reference proteome</keyword>
<feature type="region of interest" description="Disordered" evidence="2">
    <location>
        <begin position="1"/>
        <end position="28"/>
    </location>
</feature>
<evidence type="ECO:0000256" key="1">
    <source>
        <dbReference type="ARBA" id="ARBA00023186"/>
    </source>
</evidence>
<dbReference type="GO" id="GO:0006457">
    <property type="term" value="P:protein folding"/>
    <property type="evidence" value="ECO:0007669"/>
    <property type="project" value="InterPro"/>
</dbReference>
<dbReference type="SUPFAM" id="SSF51064">
    <property type="entry name" value="Head domain of nucleotide exchange factor GrpE"/>
    <property type="match status" value="1"/>
</dbReference>
<feature type="compositionally biased region" description="Low complexity" evidence="2">
    <location>
        <begin position="1"/>
        <end position="13"/>
    </location>
</feature>
<sequence>MSAPGGTADDAPGAGAGGGPEAEGTRCEGALAERIDALAALFERRILDDRDKRRLLDEARDGPYRQYLHPMVHRLALLVDRLDREAGGVAAPGDPEAVDQGRGGAGPSTAGETAGAGGIDPSEEVADLARSVRDELLDALAAHGVREIRTTGPFDPARQEAVSVDRDSGADPGTVTAVVRRGFAHGDWVFRPARVTVAAPARRR</sequence>
<dbReference type="InterPro" id="IPR009012">
    <property type="entry name" value="GrpE_head"/>
</dbReference>